<keyword evidence="2" id="KW-1185">Reference proteome</keyword>
<reference evidence="1" key="1">
    <citation type="submission" date="2021-10" db="EMBL/GenBank/DDBJ databases">
        <title>Melipona bicolor Genome sequencing and assembly.</title>
        <authorList>
            <person name="Araujo N.S."/>
            <person name="Arias M.C."/>
        </authorList>
    </citation>
    <scope>NUCLEOTIDE SEQUENCE</scope>
    <source>
        <strain evidence="1">USP_2M_L1-L4_2017</strain>
        <tissue evidence="1">Whole body</tissue>
    </source>
</reference>
<name>A0AA40KMV7_9HYME</name>
<evidence type="ECO:0000313" key="2">
    <source>
        <dbReference type="Proteomes" id="UP001177670"/>
    </source>
</evidence>
<organism evidence="1 2">
    <name type="scientific">Melipona bicolor</name>
    <dbReference type="NCBI Taxonomy" id="60889"/>
    <lineage>
        <taxon>Eukaryota</taxon>
        <taxon>Metazoa</taxon>
        <taxon>Ecdysozoa</taxon>
        <taxon>Arthropoda</taxon>
        <taxon>Hexapoda</taxon>
        <taxon>Insecta</taxon>
        <taxon>Pterygota</taxon>
        <taxon>Neoptera</taxon>
        <taxon>Endopterygota</taxon>
        <taxon>Hymenoptera</taxon>
        <taxon>Apocrita</taxon>
        <taxon>Aculeata</taxon>
        <taxon>Apoidea</taxon>
        <taxon>Anthophila</taxon>
        <taxon>Apidae</taxon>
        <taxon>Melipona</taxon>
    </lineage>
</organism>
<sequence>QHRFEAASPLPISMRNPKRAVFSKTRKKQQNTVLSLVDLREIRISLRVIGNSFKATGRSTQQSTILTIEPPPTGLSFVIHDEEDPGICPMDPDTSSLSAFLGIASVGPEYLRTIGARSERETLFYVRAIE</sequence>
<accession>A0AA40KMV7</accession>
<evidence type="ECO:0000313" key="1">
    <source>
        <dbReference type="EMBL" id="KAK1126099.1"/>
    </source>
</evidence>
<dbReference type="AlphaFoldDB" id="A0AA40KMV7"/>
<protein>
    <submittedName>
        <fullName evidence="1">Uncharacterized protein</fullName>
    </submittedName>
</protein>
<dbReference type="EMBL" id="JAHYIQ010000014">
    <property type="protein sequence ID" value="KAK1126099.1"/>
    <property type="molecule type" value="Genomic_DNA"/>
</dbReference>
<gene>
    <name evidence="1" type="ORF">K0M31_004740</name>
</gene>
<proteinExistence type="predicted"/>
<dbReference type="Proteomes" id="UP001177670">
    <property type="component" value="Unassembled WGS sequence"/>
</dbReference>
<comment type="caution">
    <text evidence="1">The sequence shown here is derived from an EMBL/GenBank/DDBJ whole genome shotgun (WGS) entry which is preliminary data.</text>
</comment>
<feature type="non-terminal residue" evidence="1">
    <location>
        <position position="1"/>
    </location>
</feature>